<name>K6ZML8_9ALTE</name>
<evidence type="ECO:0000313" key="3">
    <source>
        <dbReference type="EMBL" id="AGH44667.1"/>
    </source>
</evidence>
<protein>
    <recommendedName>
        <fullName evidence="5">Tellurite resistance TerB family protein</fullName>
    </recommendedName>
</protein>
<dbReference type="KEGG" id="gps:C427_2558"/>
<dbReference type="Proteomes" id="UP000011864">
    <property type="component" value="Chromosome"/>
</dbReference>
<dbReference type="InterPro" id="IPR007486">
    <property type="entry name" value="YebE"/>
</dbReference>
<keyword evidence="2" id="KW-0472">Membrane</keyword>
<organism evidence="3 4">
    <name type="scientific">Paraglaciecola psychrophila 170</name>
    <dbReference type="NCBI Taxonomy" id="1129794"/>
    <lineage>
        <taxon>Bacteria</taxon>
        <taxon>Pseudomonadati</taxon>
        <taxon>Pseudomonadota</taxon>
        <taxon>Gammaproteobacteria</taxon>
        <taxon>Alteromonadales</taxon>
        <taxon>Alteromonadaceae</taxon>
        <taxon>Paraglaciecola</taxon>
    </lineage>
</organism>
<dbReference type="SUPFAM" id="SSF158682">
    <property type="entry name" value="TerB-like"/>
    <property type="match status" value="1"/>
</dbReference>
<keyword evidence="4" id="KW-1185">Reference proteome</keyword>
<dbReference type="RefSeq" id="WP_007637300.1">
    <property type="nucleotide sequence ID" value="NC_020514.1"/>
</dbReference>
<dbReference type="HOGENOM" id="CLU_068390_3_0_6"/>
<sequence>MNVQSLINQFTGSSNSSSSTQHNTKSSGLGSGLMGGAAAGGVMALLVGSKKGRKFAGKAATVGGAALIGGIAFKAYENWQQNNQTSSEINSGQISGHIQRQSEAPQSQYSNNQVSAPEISQEFQLTLIKAMIGAAKSDGHIDEIEQKRIFDALGQMSLSNEMKGLVFDLLRQPIYIEELAHNTQNMEQKSEVYLVSCLAIDLDNICEHNYLDKLATALGLPLDLAEQIKNQAKQALDNSRILN</sequence>
<proteinExistence type="predicted"/>
<feature type="region of interest" description="Disordered" evidence="1">
    <location>
        <begin position="1"/>
        <end position="29"/>
    </location>
</feature>
<dbReference type="eggNOG" id="COG2979">
    <property type="taxonomic scope" value="Bacteria"/>
</dbReference>
<evidence type="ECO:0008006" key="5">
    <source>
        <dbReference type="Google" id="ProtNLM"/>
    </source>
</evidence>
<dbReference type="Pfam" id="PF04391">
    <property type="entry name" value="DUF533"/>
    <property type="match status" value="1"/>
</dbReference>
<dbReference type="CDD" id="cd07178">
    <property type="entry name" value="terB_like_YebE"/>
    <property type="match status" value="1"/>
</dbReference>
<dbReference type="AlphaFoldDB" id="K6ZML8"/>
<dbReference type="InterPro" id="IPR029024">
    <property type="entry name" value="TerB-like"/>
</dbReference>
<dbReference type="EMBL" id="CP003837">
    <property type="protein sequence ID" value="AGH44667.1"/>
    <property type="molecule type" value="Genomic_DNA"/>
</dbReference>
<keyword evidence="2" id="KW-0812">Transmembrane</keyword>
<dbReference type="PATRIC" id="fig|1129794.4.peg.2538"/>
<accession>K6ZML8</accession>
<keyword evidence="2" id="KW-1133">Transmembrane helix</keyword>
<evidence type="ECO:0000256" key="1">
    <source>
        <dbReference type="SAM" id="MobiDB-lite"/>
    </source>
</evidence>
<feature type="compositionally biased region" description="Low complexity" evidence="1">
    <location>
        <begin position="13"/>
        <end position="28"/>
    </location>
</feature>
<gene>
    <name evidence="3" type="ORF">C427_2558</name>
</gene>
<reference evidence="3 4" key="1">
    <citation type="journal article" date="2013" name="Genome Announc.">
        <title>Complete Genome Sequence of Glaciecola psychrophila Strain 170T.</title>
        <authorList>
            <person name="Yin J."/>
            <person name="Chen J."/>
            <person name="Liu G."/>
            <person name="Yu Y."/>
            <person name="Song L."/>
            <person name="Wang X."/>
            <person name="Qu X."/>
        </authorList>
    </citation>
    <scope>NUCLEOTIDE SEQUENCE [LARGE SCALE GENOMIC DNA]</scope>
    <source>
        <strain evidence="3 4">170</strain>
    </source>
</reference>
<evidence type="ECO:0000313" key="4">
    <source>
        <dbReference type="Proteomes" id="UP000011864"/>
    </source>
</evidence>
<feature type="region of interest" description="Disordered" evidence="1">
    <location>
        <begin position="84"/>
        <end position="115"/>
    </location>
</feature>
<feature type="compositionally biased region" description="Polar residues" evidence="1">
    <location>
        <begin position="1"/>
        <end position="12"/>
    </location>
</feature>
<feature type="transmembrane region" description="Helical" evidence="2">
    <location>
        <begin position="28"/>
        <end position="47"/>
    </location>
</feature>
<evidence type="ECO:0000256" key="2">
    <source>
        <dbReference type="SAM" id="Phobius"/>
    </source>
</evidence>
<dbReference type="Gene3D" id="1.10.3680.10">
    <property type="entry name" value="TerB-like"/>
    <property type="match status" value="1"/>
</dbReference>
<dbReference type="OrthoDB" id="5459344at2"/>
<dbReference type="STRING" id="1129794.C427_2558"/>